<dbReference type="InterPro" id="IPR037401">
    <property type="entry name" value="SnoaL-like"/>
</dbReference>
<dbReference type="eggNOG" id="ENOG5033YA7">
    <property type="taxonomic scope" value="Bacteria"/>
</dbReference>
<name>A0A024JSM8_9MYCO</name>
<evidence type="ECO:0000259" key="1">
    <source>
        <dbReference type="Pfam" id="PF12680"/>
    </source>
</evidence>
<dbReference type="STRING" id="47839.BN973_00725"/>
<feature type="domain" description="SnoaL-like" evidence="1">
    <location>
        <begin position="45"/>
        <end position="99"/>
    </location>
</feature>
<reference evidence="2" key="2">
    <citation type="submission" date="2014-04" db="EMBL/GenBank/DDBJ databases">
        <authorList>
            <person name="Xu Y.W."/>
            <person name="Yang Q."/>
        </authorList>
    </citation>
    <scope>NUCLEOTIDE SEQUENCE</scope>
    <source>
        <strain evidence="2">DSM 44626</strain>
    </source>
</reference>
<dbReference type="AlphaFoldDB" id="A0A024JSM8"/>
<protein>
    <submittedName>
        <fullName evidence="2">SnoaL-like domain protein</fullName>
    </submittedName>
</protein>
<dbReference type="Pfam" id="PF12680">
    <property type="entry name" value="SnoaL_2"/>
    <property type="match status" value="1"/>
</dbReference>
<reference evidence="2" key="1">
    <citation type="journal article" date="2014" name="Genome Announc.">
        <title>Draft Genome Sequence of Mycobacterium triplex DSM 44626.</title>
        <authorList>
            <person name="Sassi M."/>
            <person name="Croce O."/>
            <person name="Robert C."/>
            <person name="Raoult D."/>
            <person name="Drancourt M."/>
        </authorList>
    </citation>
    <scope>NUCLEOTIDE SEQUENCE [LARGE SCALE GENOMIC DNA]</scope>
    <source>
        <strain evidence="2">DSM 44626</strain>
    </source>
</reference>
<dbReference type="HOGENOM" id="CLU_135574_0_0_11"/>
<dbReference type="EMBL" id="HG964446">
    <property type="protein sequence ID" value="CDO86382.1"/>
    <property type="molecule type" value="Genomic_DNA"/>
</dbReference>
<proteinExistence type="predicted"/>
<dbReference type="InterPro" id="IPR032710">
    <property type="entry name" value="NTF2-like_dom_sf"/>
</dbReference>
<dbReference type="Proteomes" id="UP000028880">
    <property type="component" value="Unassembled WGS sequence"/>
</dbReference>
<dbReference type="Gene3D" id="3.10.450.50">
    <property type="match status" value="1"/>
</dbReference>
<dbReference type="SUPFAM" id="SSF54427">
    <property type="entry name" value="NTF2-like"/>
    <property type="match status" value="1"/>
</dbReference>
<gene>
    <name evidence="2" type="ORF">BN973_00725</name>
</gene>
<evidence type="ECO:0000313" key="2">
    <source>
        <dbReference type="EMBL" id="CDO86382.1"/>
    </source>
</evidence>
<organism evidence="2">
    <name type="scientific">Mycobacterium triplex</name>
    <dbReference type="NCBI Taxonomy" id="47839"/>
    <lineage>
        <taxon>Bacteria</taxon>
        <taxon>Bacillati</taxon>
        <taxon>Actinomycetota</taxon>
        <taxon>Actinomycetes</taxon>
        <taxon>Mycobacteriales</taxon>
        <taxon>Mycobacteriaceae</taxon>
        <taxon>Mycobacterium</taxon>
        <taxon>Mycobacterium simiae complex</taxon>
    </lineage>
</organism>
<sequence>MFFVGYTRAAKLSTNHGRTCSSFRVNSPQFSRSELADAFAKFEATVDAAAQSHDWDAWVQHYTPDVVYIEHAAGTMHGRDEVREWIGRTMGSFPGSHMVAFPSLWSVIDEPTGRVIMQLDNPMRDPGDGTVIGETNISIITYAGDGLWRQQEDIYNPLRFVQATLKWCRKAAELGTLDEDGARFLEQYGGAQ</sequence>
<accession>A0A024JSM8</accession>